<dbReference type="GO" id="GO:0030973">
    <property type="term" value="F:molybdate ion binding"/>
    <property type="evidence" value="ECO:0007669"/>
    <property type="project" value="TreeGrafter"/>
</dbReference>
<feature type="binding site" evidence="4">
    <location>
        <position position="187"/>
    </location>
    <ligand>
        <name>molybdate</name>
        <dbReference type="ChEBI" id="CHEBI:36264"/>
    </ligand>
</feature>
<dbReference type="PIRSF" id="PIRSF004846">
    <property type="entry name" value="ModA"/>
    <property type="match status" value="1"/>
</dbReference>
<dbReference type="PANTHER" id="PTHR30632">
    <property type="entry name" value="MOLYBDATE-BINDING PERIPLASMIC PROTEIN"/>
    <property type="match status" value="1"/>
</dbReference>
<dbReference type="AlphaFoldDB" id="A0A1X1TLT3"/>
<evidence type="ECO:0000256" key="1">
    <source>
        <dbReference type="ARBA" id="ARBA00009175"/>
    </source>
</evidence>
<sequence length="251" mass="25214">MRRCRAVCGAVAAMLVGGLTACGSGPAAPSITVFAAASLEPVFTEIATRFGDEHPGVTVAFNFAGSSDLATQLVQGARADVFASANTAQMDNIAQAGLLDGAAVPFATNTLVIVTAPGNPHAVGSLADLAAPGLSVVVCQVPVPCGAATRTVAEVAGVALHPVSEEPSVTDVLNKVTTGQADAGVVYRTEAQHAGDKVSAVEFPEAARAVNTYPIAVLRDTPHAGQARAFVDLVTGDTGRTILRAAGFGKP</sequence>
<comment type="similarity">
    <text evidence="1">Belongs to the bacterial solute-binding protein ModA family.</text>
</comment>
<gene>
    <name evidence="6" type="ORF">AWC02_13385</name>
</gene>
<dbReference type="RefSeq" id="WP_085129216.1">
    <property type="nucleotide sequence ID" value="NZ_LQOT01000042.1"/>
</dbReference>
<evidence type="ECO:0000313" key="6">
    <source>
        <dbReference type="EMBL" id="ORV45551.1"/>
    </source>
</evidence>
<dbReference type="SUPFAM" id="SSF53850">
    <property type="entry name" value="Periplasmic binding protein-like II"/>
    <property type="match status" value="1"/>
</dbReference>
<feature type="binding site" evidence="4">
    <location>
        <position position="169"/>
    </location>
    <ligand>
        <name>molybdate</name>
        <dbReference type="ChEBI" id="CHEBI:36264"/>
    </ligand>
</feature>
<dbReference type="EMBL" id="LQOT01000042">
    <property type="protein sequence ID" value="ORV45551.1"/>
    <property type="molecule type" value="Genomic_DNA"/>
</dbReference>
<evidence type="ECO:0000256" key="3">
    <source>
        <dbReference type="ARBA" id="ARBA00022729"/>
    </source>
</evidence>
<dbReference type="PROSITE" id="PS51257">
    <property type="entry name" value="PROKAR_LIPOPROTEIN"/>
    <property type="match status" value="1"/>
</dbReference>
<dbReference type="Gene3D" id="3.40.190.10">
    <property type="entry name" value="Periplasmic binding protein-like II"/>
    <property type="match status" value="2"/>
</dbReference>
<protein>
    <submittedName>
        <fullName evidence="6">Molybdate-binding protein</fullName>
    </submittedName>
</protein>
<evidence type="ECO:0000256" key="2">
    <source>
        <dbReference type="ARBA" id="ARBA00022723"/>
    </source>
</evidence>
<keyword evidence="4" id="KW-0500">Molybdenum</keyword>
<organism evidence="6 7">
    <name type="scientific">Mycolicibacter engbaekii</name>
    <dbReference type="NCBI Taxonomy" id="188915"/>
    <lineage>
        <taxon>Bacteria</taxon>
        <taxon>Bacillati</taxon>
        <taxon>Actinomycetota</taxon>
        <taxon>Actinomycetes</taxon>
        <taxon>Mycobacteriales</taxon>
        <taxon>Mycobacteriaceae</taxon>
        <taxon>Mycolicibacter</taxon>
    </lineage>
</organism>
<evidence type="ECO:0000256" key="5">
    <source>
        <dbReference type="SAM" id="SignalP"/>
    </source>
</evidence>
<evidence type="ECO:0000313" key="7">
    <source>
        <dbReference type="Proteomes" id="UP000193465"/>
    </source>
</evidence>
<accession>A0A1X1TLT3</accession>
<dbReference type="Pfam" id="PF13531">
    <property type="entry name" value="SBP_bac_11"/>
    <property type="match status" value="1"/>
</dbReference>
<proteinExistence type="inferred from homology"/>
<keyword evidence="3 5" id="KW-0732">Signal</keyword>
<reference evidence="6 7" key="1">
    <citation type="submission" date="2016-01" db="EMBL/GenBank/DDBJ databases">
        <title>The new phylogeny of the genus Mycobacterium.</title>
        <authorList>
            <person name="Tarcisio F."/>
            <person name="Conor M."/>
            <person name="Antonella G."/>
            <person name="Elisabetta G."/>
            <person name="Giulia F.S."/>
            <person name="Sara T."/>
            <person name="Anna F."/>
            <person name="Clotilde B."/>
            <person name="Roberto B."/>
            <person name="Veronica D.S."/>
            <person name="Fabio R."/>
            <person name="Monica P."/>
            <person name="Olivier J."/>
            <person name="Enrico T."/>
            <person name="Nicola S."/>
        </authorList>
    </citation>
    <scope>NUCLEOTIDE SEQUENCE [LARGE SCALE GENOMIC DNA]</scope>
    <source>
        <strain evidence="6 7">ATCC 27353</strain>
    </source>
</reference>
<dbReference type="Proteomes" id="UP000193465">
    <property type="component" value="Unassembled WGS sequence"/>
</dbReference>
<keyword evidence="2 4" id="KW-0479">Metal-binding</keyword>
<dbReference type="GO" id="GO:0015689">
    <property type="term" value="P:molybdate ion transport"/>
    <property type="evidence" value="ECO:0007669"/>
    <property type="project" value="InterPro"/>
</dbReference>
<dbReference type="InterPro" id="IPR050682">
    <property type="entry name" value="ModA/WtpA"/>
</dbReference>
<keyword evidence="7" id="KW-1185">Reference proteome</keyword>
<feature type="binding site" evidence="4">
    <location>
        <position position="66"/>
    </location>
    <ligand>
        <name>molybdate</name>
        <dbReference type="ChEBI" id="CHEBI:36264"/>
    </ligand>
</feature>
<dbReference type="GO" id="GO:0046872">
    <property type="term" value="F:metal ion binding"/>
    <property type="evidence" value="ECO:0007669"/>
    <property type="project" value="UniProtKB-KW"/>
</dbReference>
<feature type="signal peptide" evidence="5">
    <location>
        <begin position="1"/>
        <end position="27"/>
    </location>
</feature>
<dbReference type="NCBIfam" id="TIGR01256">
    <property type="entry name" value="modA"/>
    <property type="match status" value="1"/>
</dbReference>
<evidence type="ECO:0000256" key="4">
    <source>
        <dbReference type="PIRSR" id="PIRSR004846-1"/>
    </source>
</evidence>
<dbReference type="InterPro" id="IPR005950">
    <property type="entry name" value="ModA"/>
</dbReference>
<comment type="caution">
    <text evidence="6">The sequence shown here is derived from an EMBL/GenBank/DDBJ whole genome shotgun (WGS) entry which is preliminary data.</text>
</comment>
<dbReference type="CDD" id="cd13538">
    <property type="entry name" value="PBP2_ModA_like_1"/>
    <property type="match status" value="1"/>
</dbReference>
<dbReference type="PANTHER" id="PTHR30632:SF0">
    <property type="entry name" value="SULFATE-BINDING PROTEIN"/>
    <property type="match status" value="1"/>
</dbReference>
<dbReference type="STRING" id="188915.AWC02_13385"/>
<feature type="binding site" evidence="4">
    <location>
        <position position="38"/>
    </location>
    <ligand>
        <name>molybdate</name>
        <dbReference type="ChEBI" id="CHEBI:36264"/>
    </ligand>
</feature>
<name>A0A1X1TLT3_9MYCO</name>
<feature type="chain" id="PRO_5010857787" evidence="5">
    <location>
        <begin position="28"/>
        <end position="251"/>
    </location>
</feature>